<dbReference type="GO" id="GO:0000155">
    <property type="term" value="F:phosphorelay sensor kinase activity"/>
    <property type="evidence" value="ECO:0007669"/>
    <property type="project" value="InterPro"/>
</dbReference>
<dbReference type="Pfam" id="PF08446">
    <property type="entry name" value="PAS_2"/>
    <property type="match status" value="1"/>
</dbReference>
<evidence type="ECO:0000256" key="5">
    <source>
        <dbReference type="ARBA" id="ARBA00022606"/>
    </source>
</evidence>
<dbReference type="InterPro" id="IPR016132">
    <property type="entry name" value="Phyto_chromo_attachment"/>
</dbReference>
<dbReference type="SUPFAM" id="SSF55785">
    <property type="entry name" value="PYP-like sensor domain (PAS domain)"/>
    <property type="match status" value="1"/>
</dbReference>
<dbReference type="EC" id="2.7.13.3" evidence="3"/>
<dbReference type="EMBL" id="QHKM01000011">
    <property type="protein sequence ID" value="RAK62951.1"/>
    <property type="molecule type" value="Genomic_DNA"/>
</dbReference>
<feature type="compositionally biased region" description="Low complexity" evidence="10">
    <location>
        <begin position="19"/>
        <end position="28"/>
    </location>
</feature>
<keyword evidence="7" id="KW-0418">Kinase</keyword>
<comment type="caution">
    <text evidence="13">The sequence shown here is derived from an EMBL/GenBank/DDBJ whole genome shotgun (WGS) entry which is preliminary data.</text>
</comment>
<dbReference type="InterPro" id="IPR005467">
    <property type="entry name" value="His_kinase_dom"/>
</dbReference>
<evidence type="ECO:0000256" key="2">
    <source>
        <dbReference type="ARBA" id="ARBA00006402"/>
    </source>
</evidence>
<feature type="domain" description="Histidine kinase" evidence="12">
    <location>
        <begin position="657"/>
        <end position="883"/>
    </location>
</feature>
<dbReference type="Pfam" id="PF01590">
    <property type="entry name" value="GAF"/>
    <property type="match status" value="1"/>
</dbReference>
<dbReference type="GO" id="GO:0000156">
    <property type="term" value="F:phosphorelay response regulator activity"/>
    <property type="evidence" value="ECO:0007669"/>
    <property type="project" value="TreeGrafter"/>
</dbReference>
<dbReference type="SUPFAM" id="SSF47384">
    <property type="entry name" value="Homodimeric domain of signal transducing histidine kinase"/>
    <property type="match status" value="1"/>
</dbReference>
<evidence type="ECO:0000259" key="12">
    <source>
        <dbReference type="PROSITE" id="PS50109"/>
    </source>
</evidence>
<dbReference type="InterPro" id="IPR035965">
    <property type="entry name" value="PAS-like_dom_sf"/>
</dbReference>
<dbReference type="InterPro" id="IPR029016">
    <property type="entry name" value="GAF-like_dom_sf"/>
</dbReference>
<dbReference type="Gene3D" id="3.30.450.270">
    <property type="match status" value="1"/>
</dbReference>
<dbReference type="PROSITE" id="PS50046">
    <property type="entry name" value="PHYTOCHROME_2"/>
    <property type="match status" value="1"/>
</dbReference>
<dbReference type="Gene3D" id="3.30.565.10">
    <property type="entry name" value="Histidine kinase-like ATPase, C-terminal domain"/>
    <property type="match status" value="1"/>
</dbReference>
<evidence type="ECO:0000256" key="10">
    <source>
        <dbReference type="SAM" id="MobiDB-lite"/>
    </source>
</evidence>
<evidence type="ECO:0000256" key="7">
    <source>
        <dbReference type="ARBA" id="ARBA00022777"/>
    </source>
</evidence>
<dbReference type="GO" id="GO:0007234">
    <property type="term" value="P:osmosensory signaling via phosphorelay pathway"/>
    <property type="evidence" value="ECO:0007669"/>
    <property type="project" value="TreeGrafter"/>
</dbReference>
<keyword evidence="4" id="KW-0600">Photoreceptor protein</keyword>
<dbReference type="PANTHER" id="PTHR42878:SF15">
    <property type="entry name" value="BACTERIOPHYTOCHROME"/>
    <property type="match status" value="1"/>
</dbReference>
<dbReference type="PANTHER" id="PTHR42878">
    <property type="entry name" value="TWO-COMPONENT HISTIDINE KINASE"/>
    <property type="match status" value="1"/>
</dbReference>
<dbReference type="InterPro" id="IPR003018">
    <property type="entry name" value="GAF"/>
</dbReference>
<comment type="similarity">
    <text evidence="2">In the N-terminal section; belongs to the phytochrome family.</text>
</comment>
<organism evidence="13 14">
    <name type="scientific">Hymenobacter edaphi</name>
    <dbReference type="NCBI Taxonomy" id="2211146"/>
    <lineage>
        <taxon>Bacteria</taxon>
        <taxon>Pseudomonadati</taxon>
        <taxon>Bacteroidota</taxon>
        <taxon>Cytophagia</taxon>
        <taxon>Cytophagales</taxon>
        <taxon>Hymenobacteraceae</taxon>
        <taxon>Hymenobacter</taxon>
    </lineage>
</organism>
<dbReference type="SUPFAM" id="SSF55781">
    <property type="entry name" value="GAF domain-like"/>
    <property type="match status" value="2"/>
</dbReference>
<comment type="catalytic activity">
    <reaction evidence="1">
        <text>ATP + protein L-histidine = ADP + protein N-phospho-L-histidine.</text>
        <dbReference type="EC" id="2.7.13.3"/>
    </reaction>
</comment>
<dbReference type="InterPro" id="IPR003594">
    <property type="entry name" value="HATPase_dom"/>
</dbReference>
<dbReference type="InterPro" id="IPR050351">
    <property type="entry name" value="BphY/WalK/GraS-like"/>
</dbReference>
<dbReference type="InterPro" id="IPR036097">
    <property type="entry name" value="HisK_dim/P_sf"/>
</dbReference>
<keyword evidence="8" id="KW-0157">Chromophore</keyword>
<dbReference type="GO" id="GO:0009584">
    <property type="term" value="P:detection of visible light"/>
    <property type="evidence" value="ECO:0007669"/>
    <property type="project" value="InterPro"/>
</dbReference>
<dbReference type="Pfam" id="PF02518">
    <property type="entry name" value="HATPase_c"/>
    <property type="match status" value="1"/>
</dbReference>
<gene>
    <name evidence="13" type="ORF">DLM85_22405</name>
</gene>
<dbReference type="InterPro" id="IPR003661">
    <property type="entry name" value="HisK_dim/P_dom"/>
</dbReference>
<dbReference type="PRINTS" id="PR01033">
    <property type="entry name" value="PHYTOCHROME"/>
</dbReference>
<dbReference type="CDD" id="cd00082">
    <property type="entry name" value="HisKA"/>
    <property type="match status" value="1"/>
</dbReference>
<evidence type="ECO:0000259" key="11">
    <source>
        <dbReference type="PROSITE" id="PS50046"/>
    </source>
</evidence>
<dbReference type="Proteomes" id="UP000248553">
    <property type="component" value="Unassembled WGS sequence"/>
</dbReference>
<evidence type="ECO:0000313" key="13">
    <source>
        <dbReference type="EMBL" id="RAK62951.1"/>
    </source>
</evidence>
<dbReference type="InterPro" id="IPR036890">
    <property type="entry name" value="HATPase_C_sf"/>
</dbReference>
<dbReference type="InterPro" id="IPR013515">
    <property type="entry name" value="Phytochrome_cen-reg"/>
</dbReference>
<evidence type="ECO:0000256" key="3">
    <source>
        <dbReference type="ARBA" id="ARBA00012438"/>
    </source>
</evidence>
<dbReference type="InterPro" id="IPR043150">
    <property type="entry name" value="Phytochrome_PHY_sf"/>
</dbReference>
<dbReference type="Pfam" id="PF00512">
    <property type="entry name" value="HisKA"/>
    <property type="match status" value="1"/>
</dbReference>
<keyword evidence="5" id="KW-0716">Sensory transduction</keyword>
<dbReference type="AlphaFoldDB" id="A0A328B954"/>
<evidence type="ECO:0000313" key="14">
    <source>
        <dbReference type="Proteomes" id="UP000248553"/>
    </source>
</evidence>
<dbReference type="SMART" id="SM00065">
    <property type="entry name" value="GAF"/>
    <property type="match status" value="1"/>
</dbReference>
<evidence type="ECO:0000256" key="8">
    <source>
        <dbReference type="ARBA" id="ARBA00022991"/>
    </source>
</evidence>
<dbReference type="SMART" id="SM00388">
    <property type="entry name" value="HisKA"/>
    <property type="match status" value="1"/>
</dbReference>
<keyword evidence="14" id="KW-1185">Reference proteome</keyword>
<evidence type="ECO:0000256" key="6">
    <source>
        <dbReference type="ARBA" id="ARBA00022679"/>
    </source>
</evidence>
<dbReference type="GO" id="GO:0009881">
    <property type="term" value="F:photoreceptor activity"/>
    <property type="evidence" value="ECO:0007669"/>
    <property type="project" value="UniProtKB-KW"/>
</dbReference>
<feature type="domain" description="Phytochrome chromophore attachment site" evidence="11">
    <location>
        <begin position="267"/>
        <end position="425"/>
    </location>
</feature>
<dbReference type="GO" id="GO:0030295">
    <property type="term" value="F:protein kinase activator activity"/>
    <property type="evidence" value="ECO:0007669"/>
    <property type="project" value="TreeGrafter"/>
</dbReference>
<evidence type="ECO:0000256" key="9">
    <source>
        <dbReference type="ARBA" id="ARBA00023170"/>
    </source>
</evidence>
<dbReference type="Pfam" id="PF00360">
    <property type="entry name" value="PHY"/>
    <property type="match status" value="1"/>
</dbReference>
<dbReference type="PROSITE" id="PS50109">
    <property type="entry name" value="HIS_KIN"/>
    <property type="match status" value="1"/>
</dbReference>
<reference evidence="14" key="1">
    <citation type="submission" date="2018-05" db="EMBL/GenBank/DDBJ databases">
        <authorList>
            <person name="Nie L."/>
        </authorList>
    </citation>
    <scope>NUCLEOTIDE SEQUENCE [LARGE SCALE GENOMIC DNA]</scope>
    <source>
        <strain evidence="14">NL</strain>
    </source>
</reference>
<dbReference type="Gene3D" id="1.10.287.130">
    <property type="match status" value="1"/>
</dbReference>
<dbReference type="Gene3D" id="3.30.450.20">
    <property type="entry name" value="PAS domain"/>
    <property type="match status" value="1"/>
</dbReference>
<dbReference type="SMART" id="SM00387">
    <property type="entry name" value="HATPase_c"/>
    <property type="match status" value="1"/>
</dbReference>
<proteinExistence type="inferred from homology"/>
<evidence type="ECO:0000256" key="4">
    <source>
        <dbReference type="ARBA" id="ARBA00022543"/>
    </source>
</evidence>
<evidence type="ECO:0000256" key="1">
    <source>
        <dbReference type="ARBA" id="ARBA00000085"/>
    </source>
</evidence>
<keyword evidence="6" id="KW-0808">Transferase</keyword>
<dbReference type="GO" id="GO:0006355">
    <property type="term" value="P:regulation of DNA-templated transcription"/>
    <property type="evidence" value="ECO:0007669"/>
    <property type="project" value="InterPro"/>
</dbReference>
<dbReference type="SUPFAM" id="SSF55874">
    <property type="entry name" value="ATPase domain of HSP90 chaperone/DNA topoisomerase II/histidine kinase"/>
    <property type="match status" value="1"/>
</dbReference>
<sequence length="883" mass="98692">MAAGTAAARPPDPGRPAGGRRIAPVPRHAPARHPCPDAGRPVRAGGFHAGRAGHYAAAGPGRHWDAPLLQRPRRAHRAALEKLLPAAGHRSYRRQRSGYRRRRHSDFSIATRVDRATVVTTDEALINAPVTLTNCDREPIHIPGAVQPYGFLLCLDERSHRVVHASANAAEQVGIEAEDLLGLGLERLLGPTAPAEVERLLDAASEEPKLLTIQLDAVAGRPAYRLIVHRHDALLWLEFEPVAEGERNVLDLATLNQTLGQMLSAGSVPEFCQFAVDQLRDLTGFDRVLMYRFAEDASGEVVAEAKRADLEPFFGLHYPATDIPQQARAMYLKSWLRFIPDVDYRPAPLVPVLHPGQQRPPDMTYSVLRSVSPIHLQYLRNMGVAATMTISVIQEGRLWGLITCHHLTPHLLRYELRELCLFIGKTFSALLKTKQQQDEFAYQLHIRETQAQLFEQVGRHANFLDGLYQRRPTVTDVFDCGGAAICFEGSIITLGNTPTNAQIAELTAWLQQHAPQNLFYTNSYVQHNPAGLAMRGTASGIMAVSLSQEPGDYLLWFRPEVIQTVTWAGREQKVERLENGVLHLSPRQSFEAWKQTVDSTAVAWRPMEIKAAEEIRLHLSDVRLKIFNELQVRAAALSKLNSELERSNDELDSFAYVASHDLKEPLRGIHNYSIFLLEDYADKLDADGTQKLQTLVRLSQRMEALIESLLQLSRVGRQELTVTETDLDAVVADVLDVLQLSYQRLDRLVTVHGPLPTMRCDAVRLREIFNNLLTNALKYNDKPTPHVEVGLASAEVRGPRGTGRPDDYYVFYVRDNGIGIDARHHEAVFKIFKRLHAQDKYGGGTGAGLPIARKMVERHEGELWLESVPGQGTTFFFSLSKHL</sequence>
<keyword evidence="9" id="KW-0675">Receptor</keyword>
<dbReference type="InterPro" id="IPR001294">
    <property type="entry name" value="Phytochrome"/>
</dbReference>
<dbReference type="InterPro" id="IPR013654">
    <property type="entry name" value="PAS_2"/>
</dbReference>
<dbReference type="OrthoDB" id="9766459at2"/>
<name>A0A328B954_9BACT</name>
<protein>
    <recommendedName>
        <fullName evidence="3">histidine kinase</fullName>
        <ecNumber evidence="3">2.7.13.3</ecNumber>
    </recommendedName>
</protein>
<accession>A0A328B954</accession>
<dbReference type="Gene3D" id="3.30.450.40">
    <property type="match status" value="1"/>
</dbReference>
<feature type="region of interest" description="Disordered" evidence="10">
    <location>
        <begin position="1"/>
        <end position="47"/>
    </location>
</feature>